<dbReference type="AntiFam" id="ANF00237">
    <property type="entry name" value="Shadow ORF (opposite ahcY)"/>
</dbReference>
<reference evidence="1 2" key="1">
    <citation type="journal article" date="2020" name="Mol. Biol. Evol.">
        <title>Distinct Expression and Methylation Patterns for Genes with Different Fates following a Single Whole-Genome Duplication in Flowering Plants.</title>
        <authorList>
            <person name="Shi T."/>
            <person name="Rahmani R.S."/>
            <person name="Gugger P.F."/>
            <person name="Wang M."/>
            <person name="Li H."/>
            <person name="Zhang Y."/>
            <person name="Li Z."/>
            <person name="Wang Q."/>
            <person name="Van de Peer Y."/>
            <person name="Marchal K."/>
            <person name="Chen J."/>
        </authorList>
    </citation>
    <scope>NUCLEOTIDE SEQUENCE [LARGE SCALE GENOMIC DNA]</scope>
    <source>
        <tissue evidence="1">Leaf</tissue>
    </source>
</reference>
<organism evidence="1 2">
    <name type="scientific">Nelumbo nucifera</name>
    <name type="common">Sacred lotus</name>
    <dbReference type="NCBI Taxonomy" id="4432"/>
    <lineage>
        <taxon>Eukaryota</taxon>
        <taxon>Viridiplantae</taxon>
        <taxon>Streptophyta</taxon>
        <taxon>Embryophyta</taxon>
        <taxon>Tracheophyta</taxon>
        <taxon>Spermatophyta</taxon>
        <taxon>Magnoliopsida</taxon>
        <taxon>Proteales</taxon>
        <taxon>Nelumbonaceae</taxon>
        <taxon>Nelumbo</taxon>
    </lineage>
</organism>
<sequence length="200" mass="21727">MFVVIPCPKINNNGADEKTVVDIGSCVPLLYFETLFAINLVKPLDTGGCVFRNTDQSVFHLVILHRIRLQPIFDYSSPSSSMMRSGPPPLSTTPVLLKGSPLLLEYGGVVASDGSSGMVLGGEDVARAPTDLSIEGGEGFDQNHSLDHHVERASDLGSHEKLRRVERGRTPLTSSNKVADRSETEIYCLFFSLSHSLVRG</sequence>
<proteinExistence type="predicted"/>
<comment type="caution">
    <text evidence="1">The sequence shown here is derived from an EMBL/GenBank/DDBJ whole genome shotgun (WGS) entry which is preliminary data.</text>
</comment>
<dbReference type="EMBL" id="DUZY01000004">
    <property type="protein sequence ID" value="DAD36357.1"/>
    <property type="molecule type" value="Genomic_DNA"/>
</dbReference>
<evidence type="ECO:0000313" key="2">
    <source>
        <dbReference type="Proteomes" id="UP000607653"/>
    </source>
</evidence>
<protein>
    <submittedName>
        <fullName evidence="1">Uncharacterized protein</fullName>
    </submittedName>
</protein>
<evidence type="ECO:0000313" key="1">
    <source>
        <dbReference type="EMBL" id="DAD36357.1"/>
    </source>
</evidence>
<gene>
    <name evidence="1" type="ORF">HUJ06_006998</name>
</gene>
<dbReference type="AlphaFoldDB" id="A0A822YUX8"/>
<name>A0A822YUX8_NELNU</name>
<keyword evidence="2" id="KW-1185">Reference proteome</keyword>
<dbReference type="Proteomes" id="UP000607653">
    <property type="component" value="Unassembled WGS sequence"/>
</dbReference>
<accession>A0A822YUX8</accession>